<dbReference type="AlphaFoldDB" id="A0A383EM67"/>
<proteinExistence type="predicted"/>
<gene>
    <name evidence="1" type="ORF">METZ01_LOCUS510866</name>
</gene>
<protein>
    <submittedName>
        <fullName evidence="1">Uncharacterized protein</fullName>
    </submittedName>
</protein>
<reference evidence="1" key="1">
    <citation type="submission" date="2018-05" db="EMBL/GenBank/DDBJ databases">
        <authorList>
            <person name="Lanie J.A."/>
            <person name="Ng W.-L."/>
            <person name="Kazmierczak K.M."/>
            <person name="Andrzejewski T.M."/>
            <person name="Davidsen T.M."/>
            <person name="Wayne K.J."/>
            <person name="Tettelin H."/>
            <person name="Glass J.I."/>
            <person name="Rusch D."/>
            <person name="Podicherti R."/>
            <person name="Tsui H.-C.T."/>
            <person name="Winkler M.E."/>
        </authorList>
    </citation>
    <scope>NUCLEOTIDE SEQUENCE</scope>
</reference>
<evidence type="ECO:0000313" key="1">
    <source>
        <dbReference type="EMBL" id="SVE58012.1"/>
    </source>
</evidence>
<feature type="non-terminal residue" evidence="1">
    <location>
        <position position="1"/>
    </location>
</feature>
<accession>A0A383EM67</accession>
<name>A0A383EM67_9ZZZZ</name>
<sequence>IRKLEKQNYYFIKKNDNIFTLFI</sequence>
<organism evidence="1">
    <name type="scientific">marine metagenome</name>
    <dbReference type="NCBI Taxonomy" id="408172"/>
    <lineage>
        <taxon>unclassified sequences</taxon>
        <taxon>metagenomes</taxon>
        <taxon>ecological metagenomes</taxon>
    </lineage>
</organism>
<dbReference type="EMBL" id="UINC01227223">
    <property type="protein sequence ID" value="SVE58012.1"/>
    <property type="molecule type" value="Genomic_DNA"/>
</dbReference>
<feature type="non-terminal residue" evidence="1">
    <location>
        <position position="23"/>
    </location>
</feature>